<accession>A0ABN2VYZ3</accession>
<keyword evidence="2" id="KW-1185">Reference proteome</keyword>
<organism evidence="1 2">
    <name type="scientific">Streptomyces albiaxialis</name>
    <dbReference type="NCBI Taxonomy" id="329523"/>
    <lineage>
        <taxon>Bacteria</taxon>
        <taxon>Bacillati</taxon>
        <taxon>Actinomycetota</taxon>
        <taxon>Actinomycetes</taxon>
        <taxon>Kitasatosporales</taxon>
        <taxon>Streptomycetaceae</taxon>
        <taxon>Streptomyces</taxon>
    </lineage>
</organism>
<proteinExistence type="predicted"/>
<reference evidence="1 2" key="1">
    <citation type="journal article" date="2019" name="Int. J. Syst. Evol. Microbiol.">
        <title>The Global Catalogue of Microorganisms (GCM) 10K type strain sequencing project: providing services to taxonomists for standard genome sequencing and annotation.</title>
        <authorList>
            <consortium name="The Broad Institute Genomics Platform"/>
            <consortium name="The Broad Institute Genome Sequencing Center for Infectious Disease"/>
            <person name="Wu L."/>
            <person name="Ma J."/>
        </authorList>
    </citation>
    <scope>NUCLEOTIDE SEQUENCE [LARGE SCALE GENOMIC DNA]</scope>
    <source>
        <strain evidence="1 2">JCM 15478</strain>
    </source>
</reference>
<name>A0ABN2VYZ3_9ACTN</name>
<comment type="caution">
    <text evidence="1">The sequence shown here is derived from an EMBL/GenBank/DDBJ whole genome shotgun (WGS) entry which is preliminary data.</text>
</comment>
<dbReference type="EMBL" id="BAAAPE010000008">
    <property type="protein sequence ID" value="GAA2077051.1"/>
    <property type="molecule type" value="Genomic_DNA"/>
</dbReference>
<sequence>MSRRQRSTGKPARTSGPAQVTARLTIPFLGEISGVWEPADAERRASWELYLELASRVAVVELGPDEGFLREALSSLYSLFGTTRDILKKYGPEVAPPLQPGHLSFGVLAMTAMNRVLRPLLSTWHPRLAAYESQRPAGTDPVAYEREWEHAEQLRADLAAVREALLSLAVTLQGVAGVGDLIRLEAPLPPQAPPPAAED</sequence>
<dbReference type="Proteomes" id="UP001500016">
    <property type="component" value="Unassembled WGS sequence"/>
</dbReference>
<evidence type="ECO:0000313" key="2">
    <source>
        <dbReference type="Proteomes" id="UP001500016"/>
    </source>
</evidence>
<evidence type="ECO:0008006" key="3">
    <source>
        <dbReference type="Google" id="ProtNLM"/>
    </source>
</evidence>
<evidence type="ECO:0000313" key="1">
    <source>
        <dbReference type="EMBL" id="GAA2077051.1"/>
    </source>
</evidence>
<gene>
    <name evidence="1" type="ORF">GCM10009801_32890</name>
</gene>
<dbReference type="RefSeq" id="WP_344528683.1">
    <property type="nucleotide sequence ID" value="NZ_BAAAPE010000008.1"/>
</dbReference>
<protein>
    <recommendedName>
        <fullName evidence="3">SAV-6107-like HEPN domain-containing protein</fullName>
    </recommendedName>
</protein>